<reference evidence="1 2" key="1">
    <citation type="journal article" date="2020" name="Cell">
        <title>Large-Scale Comparative Analyses of Tick Genomes Elucidate Their Genetic Diversity and Vector Capacities.</title>
        <authorList>
            <consortium name="Tick Genome and Microbiome Consortium (TIGMIC)"/>
            <person name="Jia N."/>
            <person name="Wang J."/>
            <person name="Shi W."/>
            <person name="Du L."/>
            <person name="Sun Y."/>
            <person name="Zhan W."/>
            <person name="Jiang J.F."/>
            <person name="Wang Q."/>
            <person name="Zhang B."/>
            <person name="Ji P."/>
            <person name="Bell-Sakyi L."/>
            <person name="Cui X.M."/>
            <person name="Yuan T.T."/>
            <person name="Jiang B.G."/>
            <person name="Yang W.F."/>
            <person name="Lam T.T."/>
            <person name="Chang Q.C."/>
            <person name="Ding S.J."/>
            <person name="Wang X.J."/>
            <person name="Zhu J.G."/>
            <person name="Ruan X.D."/>
            <person name="Zhao L."/>
            <person name="Wei J.T."/>
            <person name="Ye R.Z."/>
            <person name="Que T.C."/>
            <person name="Du C.H."/>
            <person name="Zhou Y.H."/>
            <person name="Cheng J.X."/>
            <person name="Dai P.F."/>
            <person name="Guo W.B."/>
            <person name="Han X.H."/>
            <person name="Huang E.J."/>
            <person name="Li L.F."/>
            <person name="Wei W."/>
            <person name="Gao Y.C."/>
            <person name="Liu J.Z."/>
            <person name="Shao H.Z."/>
            <person name="Wang X."/>
            <person name="Wang C.C."/>
            <person name="Yang T.C."/>
            <person name="Huo Q.B."/>
            <person name="Li W."/>
            <person name="Chen H.Y."/>
            <person name="Chen S.E."/>
            <person name="Zhou L.G."/>
            <person name="Ni X.B."/>
            <person name="Tian J.H."/>
            <person name="Sheng Y."/>
            <person name="Liu T."/>
            <person name="Pan Y.S."/>
            <person name="Xia L.Y."/>
            <person name="Li J."/>
            <person name="Zhao F."/>
            <person name="Cao W.C."/>
        </authorList>
    </citation>
    <scope>NUCLEOTIDE SEQUENCE [LARGE SCALE GENOMIC DNA]</scope>
    <source>
        <strain evidence="1">Iper-2018</strain>
    </source>
</reference>
<sequence>MLQLMSKFADALMDMEPSLWACETVNHTSRVHLLCCCDCAAPARAAAQNHVVFSGYFGCHWCLIRGEHTGGTLLKKFVAQVPVLYGQAAMTFNIHQQLHLANTVRRRGRSEPTRHLRSSLATASFCGM</sequence>
<keyword evidence="2" id="KW-1185">Reference proteome</keyword>
<protein>
    <submittedName>
        <fullName evidence="1">Uncharacterized protein</fullName>
    </submittedName>
</protein>
<evidence type="ECO:0000313" key="2">
    <source>
        <dbReference type="Proteomes" id="UP000805193"/>
    </source>
</evidence>
<dbReference type="Proteomes" id="UP000805193">
    <property type="component" value="Unassembled WGS sequence"/>
</dbReference>
<accession>A0AC60QBS1</accession>
<name>A0AC60QBS1_IXOPE</name>
<organism evidence="1 2">
    <name type="scientific">Ixodes persulcatus</name>
    <name type="common">Taiga tick</name>
    <dbReference type="NCBI Taxonomy" id="34615"/>
    <lineage>
        <taxon>Eukaryota</taxon>
        <taxon>Metazoa</taxon>
        <taxon>Ecdysozoa</taxon>
        <taxon>Arthropoda</taxon>
        <taxon>Chelicerata</taxon>
        <taxon>Arachnida</taxon>
        <taxon>Acari</taxon>
        <taxon>Parasitiformes</taxon>
        <taxon>Ixodida</taxon>
        <taxon>Ixodoidea</taxon>
        <taxon>Ixodidae</taxon>
        <taxon>Ixodinae</taxon>
        <taxon>Ixodes</taxon>
    </lineage>
</organism>
<gene>
    <name evidence="1" type="ORF">HPB47_022554</name>
</gene>
<dbReference type="EMBL" id="JABSTQ010009307">
    <property type="protein sequence ID" value="KAG0430597.1"/>
    <property type="molecule type" value="Genomic_DNA"/>
</dbReference>
<evidence type="ECO:0000313" key="1">
    <source>
        <dbReference type="EMBL" id="KAG0430597.1"/>
    </source>
</evidence>
<proteinExistence type="predicted"/>
<comment type="caution">
    <text evidence="1">The sequence shown here is derived from an EMBL/GenBank/DDBJ whole genome shotgun (WGS) entry which is preliminary data.</text>
</comment>